<dbReference type="PANTHER" id="PTHR10534:SF2">
    <property type="entry name" value="PYRIDOXAL KINASE"/>
    <property type="match status" value="1"/>
</dbReference>
<dbReference type="EMBL" id="JAHHZF010000004">
    <property type="protein sequence ID" value="MBT9289500.1"/>
    <property type="molecule type" value="Genomic_DNA"/>
</dbReference>
<feature type="domain" description="Pyridoxamine kinase/Phosphomethylpyrimidine kinase" evidence="7">
    <location>
        <begin position="122"/>
        <end position="276"/>
    </location>
</feature>
<dbReference type="CDD" id="cd01173">
    <property type="entry name" value="pyridoxal_pyridoxamine_kinase"/>
    <property type="match status" value="1"/>
</dbReference>
<evidence type="ECO:0000256" key="1">
    <source>
        <dbReference type="ARBA" id="ARBA00012104"/>
    </source>
</evidence>
<dbReference type="Gene3D" id="3.40.1190.20">
    <property type="match status" value="1"/>
</dbReference>
<evidence type="ECO:0000256" key="3">
    <source>
        <dbReference type="ARBA" id="ARBA00022741"/>
    </source>
</evidence>
<dbReference type="InterPro" id="IPR004625">
    <property type="entry name" value="PyrdxlKinase"/>
</dbReference>
<dbReference type="GO" id="GO:0008478">
    <property type="term" value="F:pyridoxal kinase activity"/>
    <property type="evidence" value="ECO:0007669"/>
    <property type="project" value="UniProtKB-EC"/>
</dbReference>
<keyword evidence="9" id="KW-1185">Reference proteome</keyword>
<evidence type="ECO:0000256" key="2">
    <source>
        <dbReference type="ARBA" id="ARBA00022679"/>
    </source>
</evidence>
<evidence type="ECO:0000256" key="5">
    <source>
        <dbReference type="ARBA" id="ARBA00022840"/>
    </source>
</evidence>
<evidence type="ECO:0000256" key="6">
    <source>
        <dbReference type="SAM" id="MobiDB-lite"/>
    </source>
</evidence>
<dbReference type="InterPro" id="IPR013749">
    <property type="entry name" value="PM/HMP-P_kinase-1"/>
</dbReference>
<dbReference type="AlphaFoldDB" id="A0A947D1Z9"/>
<keyword evidence="5" id="KW-0067">ATP-binding</keyword>
<dbReference type="GO" id="GO:0009443">
    <property type="term" value="P:pyridoxal 5'-phosphate salvage"/>
    <property type="evidence" value="ECO:0007669"/>
    <property type="project" value="InterPro"/>
</dbReference>
<dbReference type="RefSeq" id="WP_261968135.1">
    <property type="nucleotide sequence ID" value="NZ_JAHHZF010000004.1"/>
</dbReference>
<organism evidence="8 9">
    <name type="scientific">Prosthecodimorpha staleyi</name>
    <dbReference type="NCBI Taxonomy" id="2840188"/>
    <lineage>
        <taxon>Bacteria</taxon>
        <taxon>Pseudomonadati</taxon>
        <taxon>Pseudomonadota</taxon>
        <taxon>Alphaproteobacteria</taxon>
        <taxon>Hyphomicrobiales</taxon>
        <taxon>Ancalomicrobiaceae</taxon>
        <taxon>Prosthecodimorpha</taxon>
    </lineage>
</organism>
<dbReference type="Pfam" id="PF08543">
    <property type="entry name" value="Phos_pyr_kin"/>
    <property type="match status" value="1"/>
</dbReference>
<dbReference type="GO" id="GO:0005524">
    <property type="term" value="F:ATP binding"/>
    <property type="evidence" value="ECO:0007669"/>
    <property type="project" value="UniProtKB-KW"/>
</dbReference>
<gene>
    <name evidence="8" type="primary">pdxY</name>
    <name evidence="8" type="ORF">KL771_08555</name>
</gene>
<sequence length="320" mass="32495">MTGAAAPHPALHPAPDRGKPAVIVVSSLVARGSVGGRGAVFALQRLGFPVWFVPTVTLPWHPGHGRATRIVAPDEAFAALVDDLAGSPKLGEVGAVLTGYFGAPGQVEAAARLIAAVRAARPAALHLCDPVIGDVRPDGSGGLYVPEATAAAIRDHLVPGADILTPNRFEAGWLSGLPTGSTAETIAAARALGRPSVLVTSAPAMMARAFANLLVTAKGAVQAEHPLVEGAPNGTGDMLAALFLARILDGAGAETALERAAATVFDMVARSVRAGADELLLAAEQDVLAHSMATVSMRTLAEPGRPRGEGPRRAPKPGAL</sequence>
<evidence type="ECO:0000313" key="9">
    <source>
        <dbReference type="Proteomes" id="UP000766595"/>
    </source>
</evidence>
<keyword evidence="4 8" id="KW-0418">Kinase</keyword>
<dbReference type="PANTHER" id="PTHR10534">
    <property type="entry name" value="PYRIDOXAL KINASE"/>
    <property type="match status" value="1"/>
</dbReference>
<dbReference type="NCBIfam" id="TIGR00687">
    <property type="entry name" value="pyridox_kin"/>
    <property type="match status" value="1"/>
</dbReference>
<evidence type="ECO:0000259" key="7">
    <source>
        <dbReference type="Pfam" id="PF08543"/>
    </source>
</evidence>
<accession>A0A947D1Z9</accession>
<evidence type="ECO:0000256" key="4">
    <source>
        <dbReference type="ARBA" id="ARBA00022777"/>
    </source>
</evidence>
<dbReference type="SUPFAM" id="SSF53613">
    <property type="entry name" value="Ribokinase-like"/>
    <property type="match status" value="1"/>
</dbReference>
<dbReference type="Proteomes" id="UP000766595">
    <property type="component" value="Unassembled WGS sequence"/>
</dbReference>
<dbReference type="EC" id="2.7.1.35" evidence="1"/>
<reference evidence="8 9" key="1">
    <citation type="submission" date="2021-06" db="EMBL/GenBank/DDBJ databases">
        <authorList>
            <person name="Grouzdev D.S."/>
            <person name="Koziaeva V."/>
        </authorList>
    </citation>
    <scope>NUCLEOTIDE SEQUENCE [LARGE SCALE GENOMIC DNA]</scope>
    <source>
        <strain evidence="8 9">22</strain>
    </source>
</reference>
<name>A0A947D1Z9_9HYPH</name>
<dbReference type="GO" id="GO:0005829">
    <property type="term" value="C:cytosol"/>
    <property type="evidence" value="ECO:0007669"/>
    <property type="project" value="TreeGrafter"/>
</dbReference>
<protein>
    <recommendedName>
        <fullName evidence="1">pyridoxal kinase</fullName>
        <ecNumber evidence="1">2.7.1.35</ecNumber>
    </recommendedName>
</protein>
<dbReference type="InterPro" id="IPR029056">
    <property type="entry name" value="Ribokinase-like"/>
</dbReference>
<comment type="caution">
    <text evidence="8">The sequence shown here is derived from an EMBL/GenBank/DDBJ whole genome shotgun (WGS) entry which is preliminary data.</text>
</comment>
<proteinExistence type="predicted"/>
<feature type="region of interest" description="Disordered" evidence="6">
    <location>
        <begin position="298"/>
        <end position="320"/>
    </location>
</feature>
<keyword evidence="3" id="KW-0547">Nucleotide-binding</keyword>
<evidence type="ECO:0000313" key="8">
    <source>
        <dbReference type="EMBL" id="MBT9289500.1"/>
    </source>
</evidence>
<keyword evidence="2 8" id="KW-0808">Transferase</keyword>